<dbReference type="Gene3D" id="1.10.630.10">
    <property type="entry name" value="Cytochrome P450"/>
    <property type="match status" value="1"/>
</dbReference>
<dbReference type="GO" id="GO:0005506">
    <property type="term" value="F:iron ion binding"/>
    <property type="evidence" value="ECO:0007669"/>
    <property type="project" value="InterPro"/>
</dbReference>
<keyword evidence="9 14" id="KW-0560">Oxidoreductase</keyword>
<evidence type="ECO:0000256" key="6">
    <source>
        <dbReference type="ARBA" id="ARBA00022723"/>
    </source>
</evidence>
<dbReference type="AlphaFoldDB" id="F6PUR6"/>
<dbReference type="GeneTree" id="ENSGT00940000160689"/>
<dbReference type="PANTHER" id="PTHR24300:SF397">
    <property type="entry name" value="CYTOCHROME P450 2U1"/>
    <property type="match status" value="1"/>
</dbReference>
<dbReference type="GO" id="GO:0006082">
    <property type="term" value="P:organic acid metabolic process"/>
    <property type="evidence" value="ECO:0000318"/>
    <property type="project" value="GO_Central"/>
</dbReference>
<keyword evidence="17" id="KW-1185">Reference proteome</keyword>
<comment type="subcellular location">
    <subcellularLocation>
        <location evidence="3">Endoplasmic reticulum membrane</location>
        <topology evidence="3">Peripheral membrane protein</topology>
    </subcellularLocation>
    <subcellularLocation>
        <location evidence="2">Microsome membrane</location>
        <topology evidence="2">Peripheral membrane protein</topology>
    </subcellularLocation>
</comment>
<keyword evidence="6 13" id="KW-0479">Metal-binding</keyword>
<feature type="signal peptide" evidence="15">
    <location>
        <begin position="1"/>
        <end position="20"/>
    </location>
</feature>
<dbReference type="SUPFAM" id="SSF48264">
    <property type="entry name" value="Cytochrome P450"/>
    <property type="match status" value="1"/>
</dbReference>
<dbReference type="InterPro" id="IPR036396">
    <property type="entry name" value="Cyt_P450_sf"/>
</dbReference>
<dbReference type="InParanoid" id="F6PUR6"/>
<keyword evidence="5 13" id="KW-0349">Heme</keyword>
<dbReference type="GO" id="GO:0005789">
    <property type="term" value="C:endoplasmic reticulum membrane"/>
    <property type="evidence" value="ECO:0007669"/>
    <property type="project" value="UniProtKB-SubCell"/>
</dbReference>
<dbReference type="InterPro" id="IPR002401">
    <property type="entry name" value="Cyt_P450_E_grp-I"/>
</dbReference>
<comment type="cofactor">
    <cofactor evidence="1 13">
        <name>heme</name>
        <dbReference type="ChEBI" id="CHEBI:30413"/>
    </cofactor>
</comment>
<evidence type="ECO:0000256" key="7">
    <source>
        <dbReference type="ARBA" id="ARBA00022824"/>
    </source>
</evidence>
<dbReference type="PRINTS" id="PR00385">
    <property type="entry name" value="P450"/>
</dbReference>
<evidence type="ECO:0000256" key="11">
    <source>
        <dbReference type="ARBA" id="ARBA00023033"/>
    </source>
</evidence>
<dbReference type="PROSITE" id="PS00086">
    <property type="entry name" value="CYTOCHROME_P450"/>
    <property type="match status" value="1"/>
</dbReference>
<evidence type="ECO:0000256" key="1">
    <source>
        <dbReference type="ARBA" id="ARBA00001971"/>
    </source>
</evidence>
<keyword evidence="12" id="KW-0472">Membrane</keyword>
<proteinExistence type="inferred from homology"/>
<dbReference type="FunCoup" id="F6PUR6">
    <property type="interactions" value="6"/>
</dbReference>
<dbReference type="InterPro" id="IPR017972">
    <property type="entry name" value="Cyt_P450_CS"/>
</dbReference>
<evidence type="ECO:0000256" key="5">
    <source>
        <dbReference type="ARBA" id="ARBA00022617"/>
    </source>
</evidence>
<evidence type="ECO:0000256" key="2">
    <source>
        <dbReference type="ARBA" id="ARBA00004174"/>
    </source>
</evidence>
<dbReference type="GO" id="GO:0008202">
    <property type="term" value="P:steroid metabolic process"/>
    <property type="evidence" value="ECO:0000318"/>
    <property type="project" value="GO_Central"/>
</dbReference>
<dbReference type="GO" id="GO:0016712">
    <property type="term" value="F:oxidoreductase activity, acting on paired donors, with incorporation or reduction of molecular oxygen, reduced flavin or flavoprotein as one donor, and incorporation of one atom of oxygen"/>
    <property type="evidence" value="ECO:0000318"/>
    <property type="project" value="GO_Central"/>
</dbReference>
<keyword evidence="7" id="KW-0256">Endoplasmic reticulum</keyword>
<name>F6PUR6_CIOIN</name>
<dbReference type="Proteomes" id="UP000008144">
    <property type="component" value="Chromosome 10"/>
</dbReference>
<evidence type="ECO:0000313" key="16">
    <source>
        <dbReference type="Ensembl" id="ENSCINP00000025359.2"/>
    </source>
</evidence>
<dbReference type="GO" id="GO:0006805">
    <property type="term" value="P:xenobiotic metabolic process"/>
    <property type="evidence" value="ECO:0000318"/>
    <property type="project" value="GO_Central"/>
</dbReference>
<dbReference type="EMBL" id="EAAA01000602">
    <property type="status" value="NOT_ANNOTATED_CDS"/>
    <property type="molecule type" value="Genomic_DNA"/>
</dbReference>
<dbReference type="GO" id="GO:0008395">
    <property type="term" value="F:steroid hydroxylase activity"/>
    <property type="evidence" value="ECO:0000318"/>
    <property type="project" value="GO_Central"/>
</dbReference>
<sequence length="508" mass="58412">MCLSVFLAIITLFVIQLNEAQKHVFLGLIIIQLFSLRFYMWSRKGNLPPGPRGYPILGAMPYLVVHPEKVITKWSREIYGPILSVPLLNRTIIYLNTYEAITEAFSKQGLKLAGRPYMFLFQQISSDLGITMKTYSEHFKVQRQFGMRSLKPSRIESLVIQESRYFIDQLHDQVGKVYDMKTDVYNFTANIICSVVLGKRFDYDDPAFKLILESSEKALGEPEDANLMMAMILIPQLRFLPPFHGANQRFLQNQHRILRMLLGIIEEHQKNFDPNNVEDFIDAYIYEQKFGIGKNTKLFENDQLKVYVRDLFIAGVETTSNTIQWSILALLYNPKYMDLMYNEVYEALGSDGVPCMKDREKMPVTCAFIQEIMRFRTLTPGAAPHSAMEDIKLNGYDIPSGTMVVANLWALHNDPDTWPEPEKFNPHRHIDSDGKFIHSPKILPFSIGPRYCMGEGIAKAEIFIFLTSLLQKFTVSRDPNAVYPEEIEQGIVSAMSCPHRYNIILTAR</sequence>
<evidence type="ECO:0000256" key="12">
    <source>
        <dbReference type="ARBA" id="ARBA00023136"/>
    </source>
</evidence>
<reference evidence="17" key="1">
    <citation type="journal article" date="2002" name="Science">
        <title>The draft genome of Ciona intestinalis: insights into chordate and vertebrate origins.</title>
        <authorList>
            <person name="Dehal P."/>
            <person name="Satou Y."/>
            <person name="Campbell R.K."/>
            <person name="Chapman J."/>
            <person name="Degnan B."/>
            <person name="De Tomaso A."/>
            <person name="Davidson B."/>
            <person name="Di Gregorio A."/>
            <person name="Gelpke M."/>
            <person name="Goodstein D.M."/>
            <person name="Harafuji N."/>
            <person name="Hastings K.E."/>
            <person name="Ho I."/>
            <person name="Hotta K."/>
            <person name="Huang W."/>
            <person name="Kawashima T."/>
            <person name="Lemaire P."/>
            <person name="Martinez D."/>
            <person name="Meinertzhagen I.A."/>
            <person name="Necula S."/>
            <person name="Nonaka M."/>
            <person name="Putnam N."/>
            <person name="Rash S."/>
            <person name="Saiga H."/>
            <person name="Satake M."/>
            <person name="Terry A."/>
            <person name="Yamada L."/>
            <person name="Wang H.G."/>
            <person name="Awazu S."/>
            <person name="Azumi K."/>
            <person name="Boore J."/>
            <person name="Branno M."/>
            <person name="Chin-Bow S."/>
            <person name="DeSantis R."/>
            <person name="Doyle S."/>
            <person name="Francino P."/>
            <person name="Keys D.N."/>
            <person name="Haga S."/>
            <person name="Hayashi H."/>
            <person name="Hino K."/>
            <person name="Imai K.S."/>
            <person name="Inaba K."/>
            <person name="Kano S."/>
            <person name="Kobayashi K."/>
            <person name="Kobayashi M."/>
            <person name="Lee B.I."/>
            <person name="Makabe K.W."/>
            <person name="Manohar C."/>
            <person name="Matassi G."/>
            <person name="Medina M."/>
            <person name="Mochizuki Y."/>
            <person name="Mount S."/>
            <person name="Morishita T."/>
            <person name="Miura S."/>
            <person name="Nakayama A."/>
            <person name="Nishizaka S."/>
            <person name="Nomoto H."/>
            <person name="Ohta F."/>
            <person name="Oishi K."/>
            <person name="Rigoutsos I."/>
            <person name="Sano M."/>
            <person name="Sasaki A."/>
            <person name="Sasakura Y."/>
            <person name="Shoguchi E."/>
            <person name="Shin-i T."/>
            <person name="Spagnuolo A."/>
            <person name="Stainier D."/>
            <person name="Suzuki M.M."/>
            <person name="Tassy O."/>
            <person name="Takatori N."/>
            <person name="Tokuoka M."/>
            <person name="Yagi K."/>
            <person name="Yoshizaki F."/>
            <person name="Wada S."/>
            <person name="Zhang C."/>
            <person name="Hyatt P.D."/>
            <person name="Larimer F."/>
            <person name="Detter C."/>
            <person name="Doggett N."/>
            <person name="Glavina T."/>
            <person name="Hawkins T."/>
            <person name="Richardson P."/>
            <person name="Lucas S."/>
            <person name="Kohara Y."/>
            <person name="Levine M."/>
            <person name="Satoh N."/>
            <person name="Rokhsar D.S."/>
        </authorList>
    </citation>
    <scope>NUCLEOTIDE SEQUENCE [LARGE SCALE GENOMIC DNA]</scope>
</reference>
<evidence type="ECO:0000256" key="10">
    <source>
        <dbReference type="ARBA" id="ARBA00023004"/>
    </source>
</evidence>
<dbReference type="InterPro" id="IPR001128">
    <property type="entry name" value="Cyt_P450"/>
</dbReference>
<comment type="similarity">
    <text evidence="4 14">Belongs to the cytochrome P450 family.</text>
</comment>
<feature type="binding site" description="axial binding residue" evidence="13">
    <location>
        <position position="452"/>
    </location>
    <ligand>
        <name>heme</name>
        <dbReference type="ChEBI" id="CHEBI:30413"/>
    </ligand>
    <ligandPart>
        <name>Fe</name>
        <dbReference type="ChEBI" id="CHEBI:18248"/>
    </ligandPart>
</feature>
<dbReference type="HOGENOM" id="CLU_001570_22_3_1"/>
<feature type="chain" id="PRO_5003340788" evidence="15">
    <location>
        <begin position="21"/>
        <end position="508"/>
    </location>
</feature>
<reference evidence="16" key="2">
    <citation type="journal article" date="2008" name="Genome Biol.">
        <title>Improved genome assembly and evidence-based global gene model set for the chordate Ciona intestinalis: new insight into intron and operon populations.</title>
        <authorList>
            <person name="Satou Y."/>
            <person name="Mineta K."/>
            <person name="Ogasawara M."/>
            <person name="Sasakura Y."/>
            <person name="Shoguchi E."/>
            <person name="Ueno K."/>
            <person name="Yamada L."/>
            <person name="Matsumoto J."/>
            <person name="Wasserscheid J."/>
            <person name="Dewar K."/>
            <person name="Wiley G.B."/>
            <person name="Macmil S.L."/>
            <person name="Roe B.A."/>
            <person name="Zeller R.W."/>
            <person name="Hastings K.E."/>
            <person name="Lemaire P."/>
            <person name="Lindquist E."/>
            <person name="Endo T."/>
            <person name="Hotta K."/>
            <person name="Inaba K."/>
        </authorList>
    </citation>
    <scope>NUCLEOTIDE SEQUENCE [LARGE SCALE GENOMIC DNA]</scope>
    <source>
        <strain evidence="16">wild type</strain>
    </source>
</reference>
<keyword evidence="8" id="KW-0492">Microsome</keyword>
<evidence type="ECO:0000256" key="13">
    <source>
        <dbReference type="PIRSR" id="PIRSR602401-1"/>
    </source>
</evidence>
<evidence type="ECO:0000256" key="9">
    <source>
        <dbReference type="ARBA" id="ARBA00023002"/>
    </source>
</evidence>
<evidence type="ECO:0000256" key="3">
    <source>
        <dbReference type="ARBA" id="ARBA00004406"/>
    </source>
</evidence>
<keyword evidence="11 14" id="KW-0503">Monooxygenase</keyword>
<accession>F6PUR6</accession>
<keyword evidence="15" id="KW-0732">Signal</keyword>
<dbReference type="FunFam" id="1.10.630.10:FF:000238">
    <property type="entry name" value="Cytochrome P450 2A6"/>
    <property type="match status" value="1"/>
</dbReference>
<reference evidence="16" key="4">
    <citation type="submission" date="2025-09" db="UniProtKB">
        <authorList>
            <consortium name="Ensembl"/>
        </authorList>
    </citation>
    <scope>IDENTIFICATION</scope>
</reference>
<evidence type="ECO:0000313" key="17">
    <source>
        <dbReference type="Proteomes" id="UP000008144"/>
    </source>
</evidence>
<dbReference type="Pfam" id="PF00067">
    <property type="entry name" value="p450"/>
    <property type="match status" value="1"/>
</dbReference>
<reference evidence="16" key="3">
    <citation type="submission" date="2025-08" db="UniProtKB">
        <authorList>
            <consortium name="Ensembl"/>
        </authorList>
    </citation>
    <scope>IDENTIFICATION</scope>
</reference>
<evidence type="ECO:0000256" key="4">
    <source>
        <dbReference type="ARBA" id="ARBA00010617"/>
    </source>
</evidence>
<evidence type="ECO:0000256" key="8">
    <source>
        <dbReference type="ARBA" id="ARBA00022848"/>
    </source>
</evidence>
<organism evidence="16 17">
    <name type="scientific">Ciona intestinalis</name>
    <name type="common">Transparent sea squirt</name>
    <name type="synonym">Ascidia intestinalis</name>
    <dbReference type="NCBI Taxonomy" id="7719"/>
    <lineage>
        <taxon>Eukaryota</taxon>
        <taxon>Metazoa</taxon>
        <taxon>Chordata</taxon>
        <taxon>Tunicata</taxon>
        <taxon>Ascidiacea</taxon>
        <taxon>Phlebobranchia</taxon>
        <taxon>Cionidae</taxon>
        <taxon>Ciona</taxon>
    </lineage>
</organism>
<protein>
    <submittedName>
        <fullName evidence="16">Uncharacterized protein</fullName>
    </submittedName>
</protein>
<dbReference type="Ensembl" id="ENSCINT00000025605.2">
    <property type="protein sequence ID" value="ENSCINP00000025359.2"/>
    <property type="gene ID" value="ENSCING00000013919.2"/>
</dbReference>
<evidence type="ECO:0000256" key="14">
    <source>
        <dbReference type="RuleBase" id="RU000461"/>
    </source>
</evidence>
<dbReference type="STRING" id="7719.ENSCINP00000025359"/>
<dbReference type="GO" id="GO:0005737">
    <property type="term" value="C:cytoplasm"/>
    <property type="evidence" value="ECO:0000318"/>
    <property type="project" value="GO_Central"/>
</dbReference>
<dbReference type="OMA" id="ICPAYEL"/>
<keyword evidence="10 13" id="KW-0408">Iron</keyword>
<dbReference type="PANTHER" id="PTHR24300">
    <property type="entry name" value="CYTOCHROME P450 508A4-RELATED"/>
    <property type="match status" value="1"/>
</dbReference>
<dbReference type="InterPro" id="IPR050182">
    <property type="entry name" value="Cytochrome_P450_fam2"/>
</dbReference>
<dbReference type="PRINTS" id="PR00463">
    <property type="entry name" value="EP450I"/>
</dbReference>
<dbReference type="GO" id="GO:0020037">
    <property type="term" value="F:heme binding"/>
    <property type="evidence" value="ECO:0000318"/>
    <property type="project" value="GO_Central"/>
</dbReference>
<evidence type="ECO:0000256" key="15">
    <source>
        <dbReference type="SAM" id="SignalP"/>
    </source>
</evidence>